<dbReference type="WBParaSite" id="Csp11.Scaffold630.g16957.t1">
    <property type="protein sequence ID" value="Csp11.Scaffold630.g16957.t1"/>
    <property type="gene ID" value="Csp11.Scaffold630.g16957"/>
</dbReference>
<dbReference type="SUPFAM" id="SSF54695">
    <property type="entry name" value="POZ domain"/>
    <property type="match status" value="1"/>
</dbReference>
<evidence type="ECO:0000259" key="1">
    <source>
        <dbReference type="SMART" id="SM00225"/>
    </source>
</evidence>
<dbReference type="InterPro" id="IPR011333">
    <property type="entry name" value="SKP1/BTB/POZ_sf"/>
</dbReference>
<dbReference type="Proteomes" id="UP000095282">
    <property type="component" value="Unplaced"/>
</dbReference>
<evidence type="ECO:0000313" key="3">
    <source>
        <dbReference type="WBParaSite" id="Csp11.Scaffold630.g16957.t1"/>
    </source>
</evidence>
<dbReference type="InterPro" id="IPR000210">
    <property type="entry name" value="BTB/POZ_dom"/>
</dbReference>
<evidence type="ECO:0000313" key="2">
    <source>
        <dbReference type="Proteomes" id="UP000095282"/>
    </source>
</evidence>
<dbReference type="AlphaFoldDB" id="A0A1I7UKT2"/>
<name>A0A1I7UKT2_9PELO</name>
<protein>
    <submittedName>
        <fullName evidence="3">BTB domain-containing protein</fullName>
    </submittedName>
</protein>
<dbReference type="SMART" id="SM00225">
    <property type="entry name" value="BTB"/>
    <property type="match status" value="1"/>
</dbReference>
<proteinExistence type="predicted"/>
<dbReference type="Gene3D" id="3.30.710.10">
    <property type="entry name" value="Potassium Channel Kv1.1, Chain A"/>
    <property type="match status" value="1"/>
</dbReference>
<dbReference type="eggNOG" id="ENOG502TJU5">
    <property type="taxonomic scope" value="Eukaryota"/>
</dbReference>
<reference evidence="3" key="1">
    <citation type="submission" date="2016-11" db="UniProtKB">
        <authorList>
            <consortium name="WormBaseParasite"/>
        </authorList>
    </citation>
    <scope>IDENTIFICATION</scope>
</reference>
<dbReference type="PANTHER" id="PTHR22744:SF17">
    <property type="entry name" value="BTB DOMAIN-CONTAINING PROTEIN"/>
    <property type="match status" value="1"/>
</dbReference>
<keyword evidence="2" id="KW-1185">Reference proteome</keyword>
<accession>A0A1I7UKT2</accession>
<organism evidence="2 3">
    <name type="scientific">Caenorhabditis tropicalis</name>
    <dbReference type="NCBI Taxonomy" id="1561998"/>
    <lineage>
        <taxon>Eukaryota</taxon>
        <taxon>Metazoa</taxon>
        <taxon>Ecdysozoa</taxon>
        <taxon>Nematoda</taxon>
        <taxon>Chromadorea</taxon>
        <taxon>Rhabditida</taxon>
        <taxon>Rhabditina</taxon>
        <taxon>Rhabditomorpha</taxon>
        <taxon>Rhabditoidea</taxon>
        <taxon>Rhabditidae</taxon>
        <taxon>Peloderinae</taxon>
        <taxon>Caenorhabditis</taxon>
    </lineage>
</organism>
<sequence>MIDRHKYAFNGVCYFENAREHMETNDFRRIPIGRVGGIDGWLLTMVRKTVDLRPTFKPFIYNLESKPILILCYYSSIVKNDGSLACPAENSLYLPSAHGAGGQNGITPDMWLDEENGYLTNGGITIEYGFQIEAILSPENIWTFNFHDPLFDCQEKRNMISFCKENDEMPLFHCHKQLLTFHSTYFNSDSNENQKVELSDENLTHFNHFLQFSHGVSGFKATESLFQILKYSQKYKLSNVTQLAEQSIRINTFNFGIHISMANFFGLSHCLADLLREYESAKGLALDIRLLKRDQLEELSGETMKKCVKRFLEL</sequence>
<dbReference type="Pfam" id="PF00651">
    <property type="entry name" value="BTB"/>
    <property type="match status" value="1"/>
</dbReference>
<dbReference type="PANTHER" id="PTHR22744">
    <property type="entry name" value="HELIX LOOP HELIX PROTEIN 21-RELATED"/>
    <property type="match status" value="1"/>
</dbReference>
<feature type="domain" description="BTB" evidence="1">
    <location>
        <begin position="157"/>
        <end position="252"/>
    </location>
</feature>